<feature type="domain" description="HTH gntR-type" evidence="4">
    <location>
        <begin position="17"/>
        <end position="87"/>
    </location>
</feature>
<dbReference type="InterPro" id="IPR036388">
    <property type="entry name" value="WH-like_DNA-bd_sf"/>
</dbReference>
<dbReference type="AlphaFoldDB" id="A0A921AXN5"/>
<evidence type="ECO:0000256" key="1">
    <source>
        <dbReference type="ARBA" id="ARBA00023015"/>
    </source>
</evidence>
<dbReference type="Gene3D" id="1.10.10.10">
    <property type="entry name" value="Winged helix-like DNA-binding domain superfamily/Winged helix DNA-binding domain"/>
    <property type="match status" value="1"/>
</dbReference>
<dbReference type="GO" id="GO:0003700">
    <property type="term" value="F:DNA-binding transcription factor activity"/>
    <property type="evidence" value="ECO:0007669"/>
    <property type="project" value="InterPro"/>
</dbReference>
<evidence type="ECO:0000313" key="5">
    <source>
        <dbReference type="EMBL" id="HJD97780.1"/>
    </source>
</evidence>
<dbReference type="PANTHER" id="PTHR43537">
    <property type="entry name" value="TRANSCRIPTIONAL REGULATOR, GNTR FAMILY"/>
    <property type="match status" value="1"/>
</dbReference>
<evidence type="ECO:0000256" key="2">
    <source>
        <dbReference type="ARBA" id="ARBA00023125"/>
    </source>
</evidence>
<comment type="caution">
    <text evidence="5">The sequence shown here is derived from an EMBL/GenBank/DDBJ whole genome shotgun (WGS) entry which is preliminary data.</text>
</comment>
<dbReference type="SMART" id="SM00345">
    <property type="entry name" value="HTH_GNTR"/>
    <property type="match status" value="1"/>
</dbReference>
<dbReference type="PROSITE" id="PS50949">
    <property type="entry name" value="HTH_GNTR"/>
    <property type="match status" value="1"/>
</dbReference>
<dbReference type="Proteomes" id="UP000698963">
    <property type="component" value="Unassembled WGS sequence"/>
</dbReference>
<dbReference type="InterPro" id="IPR036390">
    <property type="entry name" value="WH_DNA-bd_sf"/>
</dbReference>
<gene>
    <name evidence="5" type="ORF">K8W16_09065</name>
</gene>
<keyword evidence="2" id="KW-0238">DNA-binding</keyword>
<evidence type="ECO:0000259" key="4">
    <source>
        <dbReference type="PROSITE" id="PS50949"/>
    </source>
</evidence>
<keyword evidence="1" id="KW-0805">Transcription regulation</keyword>
<protein>
    <submittedName>
        <fullName evidence="5">GntR family transcriptional regulator</fullName>
    </submittedName>
</protein>
<proteinExistence type="predicted"/>
<dbReference type="PRINTS" id="PR00035">
    <property type="entry name" value="HTHGNTR"/>
</dbReference>
<dbReference type="RefSeq" id="WP_304122824.1">
    <property type="nucleotide sequence ID" value="NZ_DYZA01000183.1"/>
</dbReference>
<dbReference type="GO" id="GO:0003677">
    <property type="term" value="F:DNA binding"/>
    <property type="evidence" value="ECO:0007669"/>
    <property type="project" value="UniProtKB-KW"/>
</dbReference>
<evidence type="ECO:0000256" key="3">
    <source>
        <dbReference type="ARBA" id="ARBA00023163"/>
    </source>
</evidence>
<sequence length="212" mass="23696">MNRTQDRHGPFIPVRQQKLYEQVEEQIREAIRNNEFVLGDKLPSDRELAELFQTSRPVVREAIRSLEAKGIISVRPGVRGGAFLVPMTVEPMVETISHMLFLGQITNKDMLDTWLLLEPPLAAQAAANCGESAARRLKEDLELVRQGFSDMEASGVKGVKPVPPGADNLHRFIAELSGNHMALLLMDTLMRVVGEKTCLVDFTAEEKKAFMD</sequence>
<evidence type="ECO:0000313" key="6">
    <source>
        <dbReference type="Proteomes" id="UP000698963"/>
    </source>
</evidence>
<dbReference type="InterPro" id="IPR000524">
    <property type="entry name" value="Tscrpt_reg_HTH_GntR"/>
</dbReference>
<reference evidence="5" key="2">
    <citation type="submission" date="2021-09" db="EMBL/GenBank/DDBJ databases">
        <authorList>
            <person name="Gilroy R."/>
        </authorList>
    </citation>
    <scope>NUCLEOTIDE SEQUENCE</scope>
    <source>
        <strain evidence="5">ChiGjej2B2-19336</strain>
    </source>
</reference>
<dbReference type="Gene3D" id="1.20.120.530">
    <property type="entry name" value="GntR ligand-binding domain-like"/>
    <property type="match status" value="1"/>
</dbReference>
<reference evidence="5" key="1">
    <citation type="journal article" date="2021" name="PeerJ">
        <title>Extensive microbial diversity within the chicken gut microbiome revealed by metagenomics and culture.</title>
        <authorList>
            <person name="Gilroy R."/>
            <person name="Ravi A."/>
            <person name="Getino M."/>
            <person name="Pursley I."/>
            <person name="Horton D.L."/>
            <person name="Alikhan N.F."/>
            <person name="Baker D."/>
            <person name="Gharbi K."/>
            <person name="Hall N."/>
            <person name="Watson M."/>
            <person name="Adriaenssens E.M."/>
            <person name="Foster-Nyarko E."/>
            <person name="Jarju S."/>
            <person name="Secka A."/>
            <person name="Antonio M."/>
            <person name="Oren A."/>
            <person name="Chaudhuri R.R."/>
            <person name="La Ragione R."/>
            <person name="Hildebrand F."/>
            <person name="Pallen M.J."/>
        </authorList>
    </citation>
    <scope>NUCLEOTIDE SEQUENCE</scope>
    <source>
        <strain evidence="5">ChiGjej2B2-19336</strain>
    </source>
</reference>
<dbReference type="CDD" id="cd07377">
    <property type="entry name" value="WHTH_GntR"/>
    <property type="match status" value="1"/>
</dbReference>
<name>A0A921AXN5_9BACT</name>
<organism evidence="5 6">
    <name type="scientific">Mailhella massiliensis</name>
    <dbReference type="NCBI Taxonomy" id="1903261"/>
    <lineage>
        <taxon>Bacteria</taxon>
        <taxon>Pseudomonadati</taxon>
        <taxon>Thermodesulfobacteriota</taxon>
        <taxon>Desulfovibrionia</taxon>
        <taxon>Desulfovibrionales</taxon>
        <taxon>Desulfovibrionaceae</taxon>
        <taxon>Mailhella</taxon>
    </lineage>
</organism>
<dbReference type="EMBL" id="DYZA01000183">
    <property type="protein sequence ID" value="HJD97780.1"/>
    <property type="molecule type" value="Genomic_DNA"/>
</dbReference>
<accession>A0A921AXN5</accession>
<dbReference type="InterPro" id="IPR008920">
    <property type="entry name" value="TF_FadR/GntR_C"/>
</dbReference>
<keyword evidence="3" id="KW-0804">Transcription</keyword>
<dbReference type="Pfam" id="PF00392">
    <property type="entry name" value="GntR"/>
    <property type="match status" value="1"/>
</dbReference>
<dbReference type="PANTHER" id="PTHR43537:SF5">
    <property type="entry name" value="UXU OPERON TRANSCRIPTIONAL REGULATOR"/>
    <property type="match status" value="1"/>
</dbReference>
<dbReference type="SUPFAM" id="SSF46785">
    <property type="entry name" value="Winged helix' DNA-binding domain"/>
    <property type="match status" value="1"/>
</dbReference>